<dbReference type="PANTHER" id="PTHR32071:SF122">
    <property type="entry name" value="SIGMA FACTOR"/>
    <property type="match status" value="1"/>
</dbReference>
<sequence length="585" mass="63231">MSTTTYARQLRAARDEFVVTGRVPERYRAAVRPEIAASWARSRSGGVSPEEVHLPALPEVDEKSELAMVAGPVLDRLASEIDELGGAVFLANSQAQLVRSWIPDEMVRTSLRRILAEPGASCNEAHVGTNGIGTALADGKTKIIGGPEHWGELHQDMTCVAAPIVHPVTRRTAGALNVTLMDQQIHPALTALVRWGIEEIRQGLLEQTGKAERLLFEQFMARRRSDRPSLLLSPRLCIADPAAAALLPDLDAAELWDQVGSSRQPGGATELELADGAVVPVNVTPVEEGLLIEVRRQGRPPRRRSAVRPRACAAFAAAAEAGADAVAAGLPLLITGETGVGKLTLARRLTSADADLDPLIVVDCRAHVDGPGRLAEDVRTVGAGARVLLLRHLDGIGYPAAKLLAPVLEMLTSSPRPPQLIATTTRRRNGPDVLQVVFERFATVTVEVPPLRDRVADLPTLLSALTAGHDRRARWSPEAIEVLGRRTWPGNVRELENVVQRTLSNSGGLIRVADLPLDVRQEAGRRSLTRMERAERDAIMAALENSRGNKVIAAEELGISRSSLYRKIERYGLADAGQVEVRLRS</sequence>
<dbReference type="InterPro" id="IPR027417">
    <property type="entry name" value="P-loop_NTPase"/>
</dbReference>
<evidence type="ECO:0000256" key="2">
    <source>
        <dbReference type="ARBA" id="ARBA00022840"/>
    </source>
</evidence>
<feature type="domain" description="Sigma-54 factor interaction" evidence="5">
    <location>
        <begin position="323"/>
        <end position="504"/>
    </location>
</feature>
<dbReference type="SUPFAM" id="SSF52540">
    <property type="entry name" value="P-loop containing nucleoside triphosphate hydrolases"/>
    <property type="match status" value="1"/>
</dbReference>
<dbReference type="Gene3D" id="1.10.10.60">
    <property type="entry name" value="Homeodomain-like"/>
    <property type="match status" value="1"/>
</dbReference>
<name>A0ABW3VRC7_9PSEU</name>
<organism evidence="6 7">
    <name type="scientific">Pseudonocardia benzenivorans</name>
    <dbReference type="NCBI Taxonomy" id="228005"/>
    <lineage>
        <taxon>Bacteria</taxon>
        <taxon>Bacillati</taxon>
        <taxon>Actinomycetota</taxon>
        <taxon>Actinomycetes</taxon>
        <taxon>Pseudonocardiales</taxon>
        <taxon>Pseudonocardiaceae</taxon>
        <taxon>Pseudonocardia</taxon>
    </lineage>
</organism>
<protein>
    <submittedName>
        <fullName evidence="6">Sigma-54-dependent Fis family transcriptional regulator</fullName>
    </submittedName>
</protein>
<dbReference type="PRINTS" id="PR01590">
    <property type="entry name" value="HTHFIS"/>
</dbReference>
<evidence type="ECO:0000259" key="5">
    <source>
        <dbReference type="PROSITE" id="PS50045"/>
    </source>
</evidence>
<dbReference type="PANTHER" id="PTHR32071">
    <property type="entry name" value="TRANSCRIPTIONAL REGULATORY PROTEIN"/>
    <property type="match status" value="1"/>
</dbReference>
<keyword evidence="2" id="KW-0067">ATP-binding</keyword>
<dbReference type="InterPro" id="IPR025944">
    <property type="entry name" value="Sigma_54_int_dom_CS"/>
</dbReference>
<dbReference type="Pfam" id="PF02954">
    <property type="entry name" value="HTH_8"/>
    <property type="match status" value="1"/>
</dbReference>
<dbReference type="InterPro" id="IPR058031">
    <property type="entry name" value="AAA_lid_NorR"/>
</dbReference>
<dbReference type="Proteomes" id="UP001597182">
    <property type="component" value="Unassembled WGS sequence"/>
</dbReference>
<comment type="caution">
    <text evidence="6">The sequence shown here is derived from an EMBL/GenBank/DDBJ whole genome shotgun (WGS) entry which is preliminary data.</text>
</comment>
<keyword evidence="4" id="KW-0804">Transcription</keyword>
<evidence type="ECO:0000313" key="6">
    <source>
        <dbReference type="EMBL" id="MFD1236689.1"/>
    </source>
</evidence>
<dbReference type="InterPro" id="IPR025662">
    <property type="entry name" value="Sigma_54_int_dom_ATP-bd_1"/>
</dbReference>
<dbReference type="EMBL" id="JBHTMB010000240">
    <property type="protein sequence ID" value="MFD1236689.1"/>
    <property type="molecule type" value="Genomic_DNA"/>
</dbReference>
<evidence type="ECO:0000313" key="7">
    <source>
        <dbReference type="Proteomes" id="UP001597182"/>
    </source>
</evidence>
<evidence type="ECO:0000256" key="4">
    <source>
        <dbReference type="ARBA" id="ARBA00023163"/>
    </source>
</evidence>
<dbReference type="Gene3D" id="3.40.50.300">
    <property type="entry name" value="P-loop containing nucleotide triphosphate hydrolases"/>
    <property type="match status" value="1"/>
</dbReference>
<accession>A0ABW3VRC7</accession>
<gene>
    <name evidence="6" type="ORF">ACFQ34_25670</name>
</gene>
<proteinExistence type="predicted"/>
<dbReference type="PROSITE" id="PS00675">
    <property type="entry name" value="SIGMA54_INTERACT_1"/>
    <property type="match status" value="1"/>
</dbReference>
<dbReference type="Gene3D" id="1.10.8.60">
    <property type="match status" value="1"/>
</dbReference>
<evidence type="ECO:0000256" key="1">
    <source>
        <dbReference type="ARBA" id="ARBA00022741"/>
    </source>
</evidence>
<keyword evidence="3" id="KW-0805">Transcription regulation</keyword>
<dbReference type="SUPFAM" id="SSF46689">
    <property type="entry name" value="Homeodomain-like"/>
    <property type="match status" value="1"/>
</dbReference>
<dbReference type="InterPro" id="IPR002078">
    <property type="entry name" value="Sigma_54_int"/>
</dbReference>
<dbReference type="InterPro" id="IPR009057">
    <property type="entry name" value="Homeodomain-like_sf"/>
</dbReference>
<dbReference type="PROSITE" id="PS50045">
    <property type="entry name" value="SIGMA54_INTERACT_4"/>
    <property type="match status" value="1"/>
</dbReference>
<keyword evidence="7" id="KW-1185">Reference proteome</keyword>
<dbReference type="Gene3D" id="3.30.450.40">
    <property type="match status" value="1"/>
</dbReference>
<reference evidence="7" key="1">
    <citation type="journal article" date="2019" name="Int. J. Syst. Evol. Microbiol.">
        <title>The Global Catalogue of Microorganisms (GCM) 10K type strain sequencing project: providing services to taxonomists for standard genome sequencing and annotation.</title>
        <authorList>
            <consortium name="The Broad Institute Genomics Platform"/>
            <consortium name="The Broad Institute Genome Sequencing Center for Infectious Disease"/>
            <person name="Wu L."/>
            <person name="Ma J."/>
        </authorList>
    </citation>
    <scope>NUCLEOTIDE SEQUENCE [LARGE SCALE GENOMIC DNA]</scope>
    <source>
        <strain evidence="7">CCUG 49018</strain>
    </source>
</reference>
<keyword evidence="1" id="KW-0547">Nucleotide-binding</keyword>
<dbReference type="InterPro" id="IPR002197">
    <property type="entry name" value="HTH_Fis"/>
</dbReference>
<evidence type="ECO:0000256" key="3">
    <source>
        <dbReference type="ARBA" id="ARBA00023015"/>
    </source>
</evidence>
<dbReference type="InterPro" id="IPR029016">
    <property type="entry name" value="GAF-like_dom_sf"/>
</dbReference>
<dbReference type="RefSeq" id="WP_346094240.1">
    <property type="nucleotide sequence ID" value="NZ_BAABKS010000090.1"/>
</dbReference>
<dbReference type="PROSITE" id="PS00688">
    <property type="entry name" value="SIGMA54_INTERACT_3"/>
    <property type="match status" value="1"/>
</dbReference>
<dbReference type="Pfam" id="PF25601">
    <property type="entry name" value="AAA_lid_14"/>
    <property type="match status" value="1"/>
</dbReference>